<dbReference type="EMBL" id="JAVRFI010000009">
    <property type="protein sequence ID" value="MDT0450661.1"/>
    <property type="molecule type" value="Genomic_DNA"/>
</dbReference>
<name>A0ABU2SPW0_9ACTN</name>
<dbReference type="InterPro" id="IPR010982">
    <property type="entry name" value="Lambda_DNA-bd_dom_sf"/>
</dbReference>
<protein>
    <submittedName>
        <fullName evidence="3">Helix-turn-helix domain-containing protein</fullName>
    </submittedName>
</protein>
<accession>A0ABU2SPW0</accession>
<proteinExistence type="predicted"/>
<dbReference type="CDD" id="cd00093">
    <property type="entry name" value="HTH_XRE"/>
    <property type="match status" value="1"/>
</dbReference>
<evidence type="ECO:0000256" key="2">
    <source>
        <dbReference type="SAM" id="Phobius"/>
    </source>
</evidence>
<dbReference type="Proteomes" id="UP001180531">
    <property type="component" value="Unassembled WGS sequence"/>
</dbReference>
<feature type="region of interest" description="Disordered" evidence="1">
    <location>
        <begin position="86"/>
        <end position="124"/>
    </location>
</feature>
<feature type="compositionally biased region" description="Pro residues" evidence="1">
    <location>
        <begin position="95"/>
        <end position="110"/>
    </location>
</feature>
<dbReference type="SUPFAM" id="SSF47413">
    <property type="entry name" value="lambda repressor-like DNA-binding domains"/>
    <property type="match status" value="1"/>
</dbReference>
<evidence type="ECO:0000313" key="4">
    <source>
        <dbReference type="Proteomes" id="UP001180531"/>
    </source>
</evidence>
<gene>
    <name evidence="3" type="ORF">RM609_16485</name>
</gene>
<reference evidence="3" key="1">
    <citation type="submission" date="2024-05" db="EMBL/GenBank/DDBJ databases">
        <title>30 novel species of actinomycetes from the DSMZ collection.</title>
        <authorList>
            <person name="Nouioui I."/>
        </authorList>
    </citation>
    <scope>NUCLEOTIDE SEQUENCE</scope>
    <source>
        <strain evidence="3">DSM 40473</strain>
    </source>
</reference>
<keyword evidence="2" id="KW-1133">Transmembrane helix</keyword>
<comment type="caution">
    <text evidence="3">The sequence shown here is derived from an EMBL/GenBank/DDBJ whole genome shotgun (WGS) entry which is preliminary data.</text>
</comment>
<dbReference type="Gene3D" id="1.10.260.40">
    <property type="entry name" value="lambda repressor-like DNA-binding domains"/>
    <property type="match status" value="1"/>
</dbReference>
<evidence type="ECO:0000313" key="3">
    <source>
        <dbReference type="EMBL" id="MDT0450661.1"/>
    </source>
</evidence>
<keyword evidence="2" id="KW-0812">Transmembrane</keyword>
<organism evidence="3 4">
    <name type="scientific">Streptomyces hesseae</name>
    <dbReference type="NCBI Taxonomy" id="3075519"/>
    <lineage>
        <taxon>Bacteria</taxon>
        <taxon>Bacillati</taxon>
        <taxon>Actinomycetota</taxon>
        <taxon>Actinomycetes</taxon>
        <taxon>Kitasatosporales</taxon>
        <taxon>Streptomycetaceae</taxon>
        <taxon>Streptomyces</taxon>
    </lineage>
</organism>
<dbReference type="InterPro" id="IPR021224">
    <property type="entry name" value="DUF2690"/>
</dbReference>
<keyword evidence="4" id="KW-1185">Reference proteome</keyword>
<dbReference type="Pfam" id="PF13560">
    <property type="entry name" value="HTH_31"/>
    <property type="match status" value="1"/>
</dbReference>
<feature type="compositionally biased region" description="Basic and acidic residues" evidence="1">
    <location>
        <begin position="113"/>
        <end position="124"/>
    </location>
</feature>
<dbReference type="InterPro" id="IPR001387">
    <property type="entry name" value="Cro/C1-type_HTH"/>
</dbReference>
<evidence type="ECO:0000256" key="1">
    <source>
        <dbReference type="SAM" id="MobiDB-lite"/>
    </source>
</evidence>
<keyword evidence="2" id="KW-0472">Membrane</keyword>
<dbReference type="RefSeq" id="WP_311611613.1">
    <property type="nucleotide sequence ID" value="NZ_JAVRFI010000009.1"/>
</dbReference>
<dbReference type="Pfam" id="PF10901">
    <property type="entry name" value="DUF2690"/>
    <property type="match status" value="1"/>
</dbReference>
<feature type="transmembrane region" description="Helical" evidence="2">
    <location>
        <begin position="133"/>
        <end position="153"/>
    </location>
</feature>
<sequence length="300" mass="31852">MSGERLLPAECGRLAAGLRELKDRTGLSLAALGERTPYSKSSWERYLNGKKLPPRQAVEALCGLAGEPTDRLLALWELAEQSWSGRAAAGEAPTQAPPPQAPPPQAPPPVVAERLEERPERKPERKPSFVRRVLLLTGIAVLAAAGVVLSLILTSGGSGAGGRDPDPLAAASYPQSYEPGCRGTECEGADPTEMGCGAQGMLATLLQRRAAGGQRVEIRYSEKCGAVWVRSMHLRLGDRVVLSLPGSDPKELKAASQRDTEVYLSTAMTATKYPDRARVCVLPAGGSPECFVPQSPAPRV</sequence>